<name>A0A067MYT2_BOTB1</name>
<dbReference type="InParanoid" id="A0A067MYT2"/>
<keyword evidence="2" id="KW-1185">Reference proteome</keyword>
<gene>
    <name evidence="1" type="ORF">BOTBODRAFT_321675</name>
</gene>
<evidence type="ECO:0000313" key="2">
    <source>
        <dbReference type="Proteomes" id="UP000027195"/>
    </source>
</evidence>
<dbReference type="HOGENOM" id="CLU_2654159_0_0_1"/>
<reference evidence="2" key="1">
    <citation type="journal article" date="2014" name="Proc. Natl. Acad. Sci. U.S.A.">
        <title>Extensive sampling of basidiomycete genomes demonstrates inadequacy of the white-rot/brown-rot paradigm for wood decay fungi.</title>
        <authorList>
            <person name="Riley R."/>
            <person name="Salamov A.A."/>
            <person name="Brown D.W."/>
            <person name="Nagy L.G."/>
            <person name="Floudas D."/>
            <person name="Held B.W."/>
            <person name="Levasseur A."/>
            <person name="Lombard V."/>
            <person name="Morin E."/>
            <person name="Otillar R."/>
            <person name="Lindquist E.A."/>
            <person name="Sun H."/>
            <person name="LaButti K.M."/>
            <person name="Schmutz J."/>
            <person name="Jabbour D."/>
            <person name="Luo H."/>
            <person name="Baker S.E."/>
            <person name="Pisabarro A.G."/>
            <person name="Walton J.D."/>
            <person name="Blanchette R.A."/>
            <person name="Henrissat B."/>
            <person name="Martin F."/>
            <person name="Cullen D."/>
            <person name="Hibbett D.S."/>
            <person name="Grigoriev I.V."/>
        </authorList>
    </citation>
    <scope>NUCLEOTIDE SEQUENCE [LARGE SCALE GENOMIC DNA]</scope>
    <source>
        <strain evidence="2">FD-172 SS1</strain>
    </source>
</reference>
<evidence type="ECO:0000313" key="1">
    <source>
        <dbReference type="EMBL" id="KDQ20893.1"/>
    </source>
</evidence>
<accession>A0A067MYT2</accession>
<organism evidence="1 2">
    <name type="scientific">Botryobasidium botryosum (strain FD-172 SS1)</name>
    <dbReference type="NCBI Taxonomy" id="930990"/>
    <lineage>
        <taxon>Eukaryota</taxon>
        <taxon>Fungi</taxon>
        <taxon>Dikarya</taxon>
        <taxon>Basidiomycota</taxon>
        <taxon>Agaricomycotina</taxon>
        <taxon>Agaricomycetes</taxon>
        <taxon>Cantharellales</taxon>
        <taxon>Botryobasidiaceae</taxon>
        <taxon>Botryobasidium</taxon>
    </lineage>
</organism>
<proteinExistence type="predicted"/>
<protein>
    <submittedName>
        <fullName evidence="1">Uncharacterized protein</fullName>
    </submittedName>
</protein>
<dbReference type="AlphaFoldDB" id="A0A067MYT2"/>
<dbReference type="EMBL" id="KL198017">
    <property type="protein sequence ID" value="KDQ20893.1"/>
    <property type="molecule type" value="Genomic_DNA"/>
</dbReference>
<dbReference type="Proteomes" id="UP000027195">
    <property type="component" value="Unassembled WGS sequence"/>
</dbReference>
<sequence length="76" mass="9169">MMCTTFSYSKHRDHVRLRFPYMYTGLQNRSMTKLHKKRLSRDQTTVVFSITKNQLHNHFRLLLQDRGVYCTFASII</sequence>